<organism evidence="2">
    <name type="scientific">Desulfitobacterium hafniense</name>
    <name type="common">Desulfitobacterium frappieri</name>
    <dbReference type="NCBI Taxonomy" id="49338"/>
    <lineage>
        <taxon>Bacteria</taxon>
        <taxon>Bacillati</taxon>
        <taxon>Bacillota</taxon>
        <taxon>Clostridia</taxon>
        <taxon>Eubacteriales</taxon>
        <taxon>Desulfitobacteriaceae</taxon>
        <taxon>Desulfitobacterium</taxon>
    </lineage>
</organism>
<keyword evidence="1" id="KW-0732">Signal</keyword>
<evidence type="ECO:0000256" key="1">
    <source>
        <dbReference type="SAM" id="SignalP"/>
    </source>
</evidence>
<evidence type="ECO:0000313" key="2">
    <source>
        <dbReference type="EMBL" id="CDX05179.1"/>
    </source>
</evidence>
<reference evidence="2" key="1">
    <citation type="submission" date="2014-07" db="EMBL/GenBank/DDBJ databases">
        <authorList>
            <person name="Hornung V.Bastian."/>
        </authorList>
    </citation>
    <scope>NUCLEOTIDE SEQUENCE</scope>
    <source>
        <strain evidence="2">PCE-S</strain>
    </source>
</reference>
<accession>A0A098B8I9</accession>
<name>A0A098B8I9_DESHA</name>
<protein>
    <recommendedName>
        <fullName evidence="3">Prokaryotic membrane lipoprotein lipid attachment site profile</fullName>
    </recommendedName>
</protein>
<dbReference type="EMBL" id="LK996017">
    <property type="protein sequence ID" value="CDX05179.1"/>
    <property type="molecule type" value="Genomic_DNA"/>
</dbReference>
<dbReference type="AlphaFoldDB" id="A0A098B8I9"/>
<feature type="chain" id="PRO_5039075343" description="Prokaryotic membrane lipoprotein lipid attachment site profile" evidence="1">
    <location>
        <begin position="21"/>
        <end position="182"/>
    </location>
</feature>
<sequence>MKLNKVLVTVALLLIFSVSGCGSLEEAVQEAKKVVPGDWEVIHTEQVQNEATIVFYINNDELGAGLFQKDAFGWKWLGTEGGSLVTYPKGLSWRYSDLGDKSAKFYLYYGFVEEPKISSIEVKTTWGEAVKATIVQSGEYSLWYAMISKAQVPSVDADITGYSEKGDVLYLFSQPKQGTVTK</sequence>
<dbReference type="RefSeq" id="WP_005815208.1">
    <property type="nucleotide sequence ID" value="NZ_CABKQQ010000054.1"/>
</dbReference>
<feature type="signal peptide" evidence="1">
    <location>
        <begin position="1"/>
        <end position="20"/>
    </location>
</feature>
<dbReference type="PROSITE" id="PS51257">
    <property type="entry name" value="PROKAR_LIPOPROTEIN"/>
    <property type="match status" value="1"/>
</dbReference>
<gene>
    <name evidence="2" type="ORF">DPCES_5293</name>
</gene>
<dbReference type="PATRIC" id="fig|49338.4.peg.5699"/>
<proteinExistence type="predicted"/>
<dbReference type="OMA" id="DWIGSGV"/>
<evidence type="ECO:0008006" key="3">
    <source>
        <dbReference type="Google" id="ProtNLM"/>
    </source>
</evidence>